<feature type="coiled-coil region" evidence="1">
    <location>
        <begin position="412"/>
        <end position="451"/>
    </location>
</feature>
<dbReference type="AlphaFoldDB" id="A0AA36F283"/>
<dbReference type="InterPro" id="IPR039986">
    <property type="entry name" value="CFAP210"/>
</dbReference>
<reference evidence="2" key="1">
    <citation type="submission" date="2023-08" db="EMBL/GenBank/DDBJ databases">
        <authorList>
            <person name="Alioto T."/>
            <person name="Alioto T."/>
            <person name="Gomez Garrido J."/>
        </authorList>
    </citation>
    <scope>NUCLEOTIDE SEQUENCE</scope>
</reference>
<dbReference type="Proteomes" id="UP001162480">
    <property type="component" value="Chromosome 4"/>
</dbReference>
<evidence type="ECO:0000256" key="1">
    <source>
        <dbReference type="SAM" id="Coils"/>
    </source>
</evidence>
<feature type="coiled-coil region" evidence="1">
    <location>
        <begin position="129"/>
        <end position="261"/>
    </location>
</feature>
<feature type="coiled-coil region" evidence="1">
    <location>
        <begin position="322"/>
        <end position="356"/>
    </location>
</feature>
<protein>
    <recommendedName>
        <fullName evidence="4">Trichohyalin-plectin-homology domain-containing protein</fullName>
    </recommendedName>
</protein>
<evidence type="ECO:0000313" key="2">
    <source>
        <dbReference type="EMBL" id="CAI9720995.1"/>
    </source>
</evidence>
<accession>A0AA36F283</accession>
<dbReference type="PANTHER" id="PTHR28663">
    <property type="entry name" value="COILED-COIL DOMAIN-CONTAINING PROTEIN 173"/>
    <property type="match status" value="1"/>
</dbReference>
<gene>
    <name evidence="2" type="ORF">OCTVUL_1B023492</name>
</gene>
<proteinExistence type="predicted"/>
<name>A0AA36F283_OCTVU</name>
<sequence length="509" mass="61793">MPKVDVDQVMVLMPEDWERIQYELHMREIEAEKIKILKKNKKAIAEKSKKFVEHWPNTLASLRQKKIEDFKHKQLMEEEEKKQKDLEWAEYQAEVRKNAIAEAKKKMYFQTDRIKGLHRGFQFSEILREREEQIKMKNLQRETARMRAEIDYKELMQQNEEMERMEQKKQINKKKALMEQIEDFKAKIQSNIDEKKQEKEAQKQEQKHLNQLAEEWASEIRQLQKEEKEKSLKFAAERRKRIKGDAEIRELEKKKEEEEVKACEAYAEAKRDMLKMREKRNKELRAGFNLYLRYSYCKTNNGAKQRQKYLELLGLRISNHMKQLSDDENQRIEKVAQEKENEKLRIEEQKKKNYDKYTEDIIANMKAKIREDLKKKEAEHLEEKQIREENEKVSSLFHKNEREKFAKMRQNREKLRDFHIQQKKEKEEKEEEMKAEHINALKADLEKYEAEDRHFRSYADSLMEECKTKGWNLYPIEYAAGYKCESSAKQTKKAANMFSKNKKELGFIW</sequence>
<evidence type="ECO:0000313" key="3">
    <source>
        <dbReference type="Proteomes" id="UP001162480"/>
    </source>
</evidence>
<evidence type="ECO:0008006" key="4">
    <source>
        <dbReference type="Google" id="ProtNLM"/>
    </source>
</evidence>
<organism evidence="2 3">
    <name type="scientific">Octopus vulgaris</name>
    <name type="common">Common octopus</name>
    <dbReference type="NCBI Taxonomy" id="6645"/>
    <lineage>
        <taxon>Eukaryota</taxon>
        <taxon>Metazoa</taxon>
        <taxon>Spiralia</taxon>
        <taxon>Lophotrochozoa</taxon>
        <taxon>Mollusca</taxon>
        <taxon>Cephalopoda</taxon>
        <taxon>Coleoidea</taxon>
        <taxon>Octopodiformes</taxon>
        <taxon>Octopoda</taxon>
        <taxon>Incirrata</taxon>
        <taxon>Octopodidae</taxon>
        <taxon>Octopus</taxon>
    </lineage>
</organism>
<keyword evidence="1" id="KW-0175">Coiled coil</keyword>
<dbReference type="EMBL" id="OX597817">
    <property type="protein sequence ID" value="CAI9720995.1"/>
    <property type="molecule type" value="Genomic_DNA"/>
</dbReference>
<dbReference type="PANTHER" id="PTHR28663:SF1">
    <property type="entry name" value="CILIA- AND FLAGELLA- ASSOCIATED PROTEIN 210"/>
    <property type="match status" value="1"/>
</dbReference>
<keyword evidence="3" id="KW-1185">Reference proteome</keyword>